<keyword evidence="2" id="KW-1185">Reference proteome</keyword>
<dbReference type="InterPro" id="IPR008492">
    <property type="entry name" value="Rv2714-like"/>
</dbReference>
<dbReference type="Pfam" id="PF09754">
    <property type="entry name" value="PAC2"/>
    <property type="match status" value="1"/>
</dbReference>
<organism evidence="1 2">
    <name type="scientific">Naumannella cuiyingiana</name>
    <dbReference type="NCBI Taxonomy" id="1347891"/>
    <lineage>
        <taxon>Bacteria</taxon>
        <taxon>Bacillati</taxon>
        <taxon>Actinomycetota</taxon>
        <taxon>Actinomycetes</taxon>
        <taxon>Propionibacteriales</taxon>
        <taxon>Propionibacteriaceae</taxon>
        <taxon>Naumannella</taxon>
    </lineage>
</organism>
<accession>A0A7Z0IMF1</accession>
<dbReference type="Proteomes" id="UP000527616">
    <property type="component" value="Unassembled WGS sequence"/>
</dbReference>
<dbReference type="Gene3D" id="1.10.287.100">
    <property type="match status" value="1"/>
</dbReference>
<dbReference type="PIRSF" id="PIRSF028754">
    <property type="entry name" value="UCP028754"/>
    <property type="match status" value="1"/>
</dbReference>
<evidence type="ECO:0000313" key="2">
    <source>
        <dbReference type="Proteomes" id="UP000527616"/>
    </source>
</evidence>
<gene>
    <name evidence="1" type="ORF">GGQ54_003092</name>
</gene>
<dbReference type="InterPro" id="IPR019151">
    <property type="entry name" value="Proteasome_assmbl_chaperone_2"/>
</dbReference>
<name>A0A7Z0IMF1_9ACTN</name>
<reference evidence="1 2" key="1">
    <citation type="submission" date="2020-07" db="EMBL/GenBank/DDBJ databases">
        <title>Sequencing the genomes of 1000 actinobacteria strains.</title>
        <authorList>
            <person name="Klenk H.-P."/>
        </authorList>
    </citation>
    <scope>NUCLEOTIDE SEQUENCE [LARGE SCALE GENOMIC DNA]</scope>
    <source>
        <strain evidence="1 2">DSM 103164</strain>
    </source>
</reference>
<sequence length="299" mass="32562">MLDPRQLYDLAEPAYATFMERNAGRELVLLHFLDGFVDAGQVGHTLGQQVLEHSEHEPLAHFDVDQLHDYRSRRPVMTFDTDHWESLRPFELRLDRVVDRAGTEFLLLTGPEPDVQWERVSAAVTGLAGELGVGLAATAYGIPLGVPHTRPTTITGHSTHGNLEQDNALWLGRIEVPGSLGGVLEMRLGEAGVRAVGLATHIPHYLAAAPFGQAVLAAHRRLVDLTGLDLPDDGLAEAAEQNLAEINTEMAASAEVQQVVAGLEEHYDNSGVTQAVPSADEIGAELERFLADRDKREGR</sequence>
<dbReference type="EMBL" id="JACBZS010000001">
    <property type="protein sequence ID" value="NYI72532.1"/>
    <property type="molecule type" value="Genomic_DNA"/>
</dbReference>
<proteinExistence type="predicted"/>
<dbReference type="SUPFAM" id="SSF159659">
    <property type="entry name" value="Cgl1923-like"/>
    <property type="match status" value="1"/>
</dbReference>
<dbReference type="Gene3D" id="3.40.50.10900">
    <property type="entry name" value="PAC-like subunit"/>
    <property type="match status" value="1"/>
</dbReference>
<dbReference type="RefSeq" id="WP_179446188.1">
    <property type="nucleotide sequence ID" value="NZ_JACBZS010000001.1"/>
</dbReference>
<dbReference type="AlphaFoldDB" id="A0A7Z0IMF1"/>
<evidence type="ECO:0008006" key="3">
    <source>
        <dbReference type="Google" id="ProtNLM"/>
    </source>
</evidence>
<evidence type="ECO:0000313" key="1">
    <source>
        <dbReference type="EMBL" id="NYI72532.1"/>
    </source>
</evidence>
<comment type="caution">
    <text evidence="1">The sequence shown here is derived from an EMBL/GenBank/DDBJ whole genome shotgun (WGS) entry which is preliminary data.</text>
</comment>
<dbReference type="InterPro" id="IPR038389">
    <property type="entry name" value="PSMG2_sf"/>
</dbReference>
<protein>
    <recommendedName>
        <fullName evidence="3">PAC2 family protein</fullName>
    </recommendedName>
</protein>